<evidence type="ECO:0000259" key="1">
    <source>
        <dbReference type="Pfam" id="PF07791"/>
    </source>
</evidence>
<sequence length="195" mass="21921">MHSFFLLSTMVDPQFCVIHEEPGSIRDTSWRISRGLRTDNHFPPDVTFQMDGEHKGRSTPDFIANTVQLAMVSSRLKELLEADSGADIEFLPISITSPQGRATKGSFFIANVLDHHDCIDMSRSEVEQLGLEPDLLSGLFRLHLLQEQIPPQAKLFRLKTMPSAIIIRDDLQTAFNAAGITGMKYIGMGERCRIY</sequence>
<gene>
    <name evidence="2" type="ORF">HNV28_35075</name>
</gene>
<evidence type="ECO:0000313" key="3">
    <source>
        <dbReference type="Proteomes" id="UP000533080"/>
    </source>
</evidence>
<dbReference type="RefSeq" id="WP_171445234.1">
    <property type="nucleotide sequence ID" value="NZ_JABFNS010000056.1"/>
</dbReference>
<dbReference type="AlphaFoldDB" id="A0A7Y4MVA9"/>
<proteinExistence type="predicted"/>
<evidence type="ECO:0000313" key="2">
    <source>
        <dbReference type="EMBL" id="NOJ83474.1"/>
    </source>
</evidence>
<accession>A0A7Y4MVA9</accession>
<dbReference type="EMBL" id="JABFNT010000199">
    <property type="protein sequence ID" value="NOJ83474.1"/>
    <property type="molecule type" value="Genomic_DNA"/>
</dbReference>
<dbReference type="Pfam" id="PF07791">
    <property type="entry name" value="Imm11"/>
    <property type="match status" value="1"/>
</dbReference>
<dbReference type="Proteomes" id="UP000533080">
    <property type="component" value="Unassembled WGS sequence"/>
</dbReference>
<organism evidence="2 3">
    <name type="scientific">Myxococcus xanthus</name>
    <dbReference type="NCBI Taxonomy" id="34"/>
    <lineage>
        <taxon>Bacteria</taxon>
        <taxon>Pseudomonadati</taxon>
        <taxon>Myxococcota</taxon>
        <taxon>Myxococcia</taxon>
        <taxon>Myxococcales</taxon>
        <taxon>Cystobacterineae</taxon>
        <taxon>Myxococcaceae</taxon>
        <taxon>Myxococcus</taxon>
    </lineage>
</organism>
<feature type="domain" description="Immunity MXAN-0049 protein" evidence="1">
    <location>
        <begin position="43"/>
        <end position="188"/>
    </location>
</feature>
<name>A0A7Y4MVA9_MYXXA</name>
<protein>
    <recommendedName>
        <fullName evidence="1">Immunity MXAN-0049 protein domain-containing protein</fullName>
    </recommendedName>
</protein>
<dbReference type="InterPro" id="IPR012433">
    <property type="entry name" value="Imm11"/>
</dbReference>
<comment type="caution">
    <text evidence="2">The sequence shown here is derived from an EMBL/GenBank/DDBJ whole genome shotgun (WGS) entry which is preliminary data.</text>
</comment>
<reference evidence="2 3" key="1">
    <citation type="submission" date="2020-05" db="EMBL/GenBank/DDBJ databases">
        <authorList>
            <person name="Whitworth D."/>
        </authorList>
    </citation>
    <scope>NUCLEOTIDE SEQUENCE [LARGE SCALE GENOMIC DNA]</scope>
    <source>
        <strain evidence="2 3">AM005</strain>
    </source>
</reference>